<evidence type="ECO:0000256" key="1">
    <source>
        <dbReference type="SAM" id="MobiDB-lite"/>
    </source>
</evidence>
<feature type="region of interest" description="Disordered" evidence="1">
    <location>
        <begin position="1"/>
        <end position="22"/>
    </location>
</feature>
<evidence type="ECO:0000313" key="3">
    <source>
        <dbReference type="Proteomes" id="UP000467840"/>
    </source>
</evidence>
<evidence type="ECO:0000313" key="2">
    <source>
        <dbReference type="EMBL" id="KAF2312988.1"/>
    </source>
</evidence>
<dbReference type="Proteomes" id="UP000467840">
    <property type="component" value="Chromosome 15"/>
</dbReference>
<dbReference type="EMBL" id="JAAGAX010000005">
    <property type="protein sequence ID" value="KAF2312988.1"/>
    <property type="molecule type" value="Genomic_DNA"/>
</dbReference>
<sequence>MGEISGCKLRQKGGNDIDENDDAIDAVESIDEGNLNDESNSCEVENEESSKFKLEIEAIGTVILMNFELIGRISLHIKEKKSKRNRDIDVRKTRNDEVYYNSNLSKRIISDDKSGKEATRRAKFKVLSRIISDCKVEYGKNIVDVSRSTPLASIIQAERSADKKGKSVAEGNSISIPPSKKLRPCRGVATSGTSRVISRLSQLKKSSEVNIDISFKPLGLRW</sequence>
<proteinExistence type="predicted"/>
<feature type="region of interest" description="Disordered" evidence="1">
    <location>
        <begin position="165"/>
        <end position="187"/>
    </location>
</feature>
<organism evidence="2 3">
    <name type="scientific">Hevea brasiliensis</name>
    <name type="common">Para rubber tree</name>
    <name type="synonym">Siphonia brasiliensis</name>
    <dbReference type="NCBI Taxonomy" id="3981"/>
    <lineage>
        <taxon>Eukaryota</taxon>
        <taxon>Viridiplantae</taxon>
        <taxon>Streptophyta</taxon>
        <taxon>Embryophyta</taxon>
        <taxon>Tracheophyta</taxon>
        <taxon>Spermatophyta</taxon>
        <taxon>Magnoliopsida</taxon>
        <taxon>eudicotyledons</taxon>
        <taxon>Gunneridae</taxon>
        <taxon>Pentapetalae</taxon>
        <taxon>rosids</taxon>
        <taxon>fabids</taxon>
        <taxon>Malpighiales</taxon>
        <taxon>Euphorbiaceae</taxon>
        <taxon>Crotonoideae</taxon>
        <taxon>Micrandreae</taxon>
        <taxon>Hevea</taxon>
    </lineage>
</organism>
<comment type="caution">
    <text evidence="2">The sequence shown here is derived from an EMBL/GenBank/DDBJ whole genome shotgun (WGS) entry which is preliminary data.</text>
</comment>
<protein>
    <submittedName>
        <fullName evidence="2">Uncharacterized protein</fullName>
    </submittedName>
</protein>
<reference evidence="2 3" key="1">
    <citation type="journal article" date="2020" name="Mol. Plant">
        <title>The Chromosome-Based Rubber Tree Genome Provides New Insights into Spurge Genome Evolution and Rubber Biosynthesis.</title>
        <authorList>
            <person name="Liu J."/>
            <person name="Shi C."/>
            <person name="Shi C.C."/>
            <person name="Li W."/>
            <person name="Zhang Q.J."/>
            <person name="Zhang Y."/>
            <person name="Li K."/>
            <person name="Lu H.F."/>
            <person name="Shi C."/>
            <person name="Zhu S.T."/>
            <person name="Xiao Z.Y."/>
            <person name="Nan H."/>
            <person name="Yue Y."/>
            <person name="Zhu X.G."/>
            <person name="Wu Y."/>
            <person name="Hong X.N."/>
            <person name="Fan G.Y."/>
            <person name="Tong Y."/>
            <person name="Zhang D."/>
            <person name="Mao C.L."/>
            <person name="Liu Y.L."/>
            <person name="Hao S.J."/>
            <person name="Liu W.Q."/>
            <person name="Lv M.Q."/>
            <person name="Zhang H.B."/>
            <person name="Liu Y."/>
            <person name="Hu-Tang G.R."/>
            <person name="Wang J.P."/>
            <person name="Wang J.H."/>
            <person name="Sun Y.H."/>
            <person name="Ni S.B."/>
            <person name="Chen W.B."/>
            <person name="Zhang X.C."/>
            <person name="Jiao Y.N."/>
            <person name="Eichler E.E."/>
            <person name="Li G.H."/>
            <person name="Liu X."/>
            <person name="Gao L.Z."/>
        </authorList>
    </citation>
    <scope>NUCLEOTIDE SEQUENCE [LARGE SCALE GENOMIC DNA]</scope>
    <source>
        <strain evidence="3">cv. GT1</strain>
        <tissue evidence="2">Leaf</tissue>
    </source>
</reference>
<dbReference type="AlphaFoldDB" id="A0A6A6MKU3"/>
<gene>
    <name evidence="2" type="ORF">GH714_007134</name>
</gene>
<keyword evidence="3" id="KW-1185">Reference proteome</keyword>
<name>A0A6A6MKU3_HEVBR</name>
<accession>A0A6A6MKU3</accession>